<keyword evidence="7 20" id="KW-0235">DNA replication</keyword>
<feature type="domain" description="C4-type zinc-finger of DNA polymerase delta" evidence="24">
    <location>
        <begin position="1811"/>
        <end position="1880"/>
    </location>
</feature>
<keyword evidence="13 20" id="KW-0408">Iron</keyword>
<feature type="domain" description="DNA polymerase delta/zeta catalytic subunit N-terminal" evidence="25">
    <location>
        <begin position="80"/>
        <end position="173"/>
    </location>
</feature>
<evidence type="ECO:0000256" key="11">
    <source>
        <dbReference type="ARBA" id="ARBA00022833"/>
    </source>
</evidence>
<evidence type="ECO:0000256" key="10">
    <source>
        <dbReference type="ARBA" id="ARBA00022771"/>
    </source>
</evidence>
<keyword evidence="11 20" id="KW-0862">Zinc</keyword>
<comment type="catalytic activity">
    <reaction evidence="18 20">
        <text>DNA(n) + a 2'-deoxyribonucleoside 5'-triphosphate = DNA(n+1) + diphosphate</text>
        <dbReference type="Rhea" id="RHEA:22508"/>
        <dbReference type="Rhea" id="RHEA-COMP:17339"/>
        <dbReference type="Rhea" id="RHEA-COMP:17340"/>
        <dbReference type="ChEBI" id="CHEBI:33019"/>
        <dbReference type="ChEBI" id="CHEBI:61560"/>
        <dbReference type="ChEBI" id="CHEBI:173112"/>
        <dbReference type="EC" id="2.7.7.7"/>
    </reaction>
</comment>
<dbReference type="FunFam" id="1.10.287.690:FF:000002">
    <property type="entry name" value="DNA polymerase zeta"/>
    <property type="match status" value="1"/>
</dbReference>
<dbReference type="InterPro" id="IPR056435">
    <property type="entry name" value="DPOD/Z_N"/>
</dbReference>
<evidence type="ECO:0000256" key="4">
    <source>
        <dbReference type="ARBA" id="ARBA00022485"/>
    </source>
</evidence>
<dbReference type="SUPFAM" id="SSF56672">
    <property type="entry name" value="DNA/RNA polymerases"/>
    <property type="match status" value="1"/>
</dbReference>
<dbReference type="InterPro" id="IPR012337">
    <property type="entry name" value="RNaseH-like_sf"/>
</dbReference>
<keyword evidence="6 20" id="KW-0548">Nucleotidyltransferase</keyword>
<dbReference type="GO" id="GO:0005634">
    <property type="term" value="C:nucleus"/>
    <property type="evidence" value="ECO:0007669"/>
    <property type="project" value="UniProtKB-SubCell"/>
</dbReference>
<dbReference type="Gene3D" id="1.10.287.690">
    <property type="entry name" value="Helix hairpin bin"/>
    <property type="match status" value="1"/>
</dbReference>
<dbReference type="PANTHER" id="PTHR45812">
    <property type="entry name" value="DNA POLYMERASE ZETA CATALYTIC SUBUNIT"/>
    <property type="match status" value="1"/>
</dbReference>
<keyword evidence="16" id="KW-0234">DNA repair</keyword>
<evidence type="ECO:0000256" key="12">
    <source>
        <dbReference type="ARBA" id="ARBA00022932"/>
    </source>
</evidence>
<keyword evidence="14 20" id="KW-0411">Iron-sulfur</keyword>
<dbReference type="Gene3D" id="3.30.342.10">
    <property type="entry name" value="DNA Polymerase, chain B, domain 1"/>
    <property type="match status" value="1"/>
</dbReference>
<feature type="compositionally biased region" description="Low complexity" evidence="21">
    <location>
        <begin position="665"/>
        <end position="679"/>
    </location>
</feature>
<feature type="compositionally biased region" description="Basic residues" evidence="21">
    <location>
        <begin position="434"/>
        <end position="443"/>
    </location>
</feature>
<evidence type="ECO:0000313" key="27">
    <source>
        <dbReference type="Proteomes" id="UP001164286"/>
    </source>
</evidence>
<dbReference type="Pfam" id="PF14260">
    <property type="entry name" value="zf-C4pol"/>
    <property type="match status" value="1"/>
</dbReference>
<dbReference type="GO" id="GO:0006260">
    <property type="term" value="P:DNA replication"/>
    <property type="evidence" value="ECO:0007669"/>
    <property type="project" value="UniProtKB-KW"/>
</dbReference>
<dbReference type="InterPro" id="IPR025687">
    <property type="entry name" value="Znf-C4pol"/>
</dbReference>
<dbReference type="InterPro" id="IPR006133">
    <property type="entry name" value="DNA-dir_DNA_pol_B_exonuc"/>
</dbReference>
<evidence type="ECO:0000256" key="8">
    <source>
        <dbReference type="ARBA" id="ARBA00022723"/>
    </source>
</evidence>
<evidence type="ECO:0000259" key="25">
    <source>
        <dbReference type="Pfam" id="PF24055"/>
    </source>
</evidence>
<feature type="compositionally biased region" description="Low complexity" evidence="21">
    <location>
        <begin position="606"/>
        <end position="615"/>
    </location>
</feature>
<dbReference type="CDD" id="cd05534">
    <property type="entry name" value="POLBc_zeta"/>
    <property type="match status" value="1"/>
</dbReference>
<dbReference type="SMART" id="SM00486">
    <property type="entry name" value="POLBc"/>
    <property type="match status" value="1"/>
</dbReference>
<evidence type="ECO:0000259" key="24">
    <source>
        <dbReference type="Pfam" id="PF14260"/>
    </source>
</evidence>
<comment type="subcellular location">
    <subcellularLocation>
        <location evidence="2 20">Nucleus</location>
    </subcellularLocation>
</comment>
<accession>A0AA38LXV2</accession>
<keyword evidence="4 20" id="KW-0004">4Fe-4S</keyword>
<evidence type="ECO:0000259" key="23">
    <source>
        <dbReference type="Pfam" id="PF03104"/>
    </source>
</evidence>
<name>A0AA38LXV2_9TREE</name>
<keyword evidence="15 20" id="KW-0238">DNA-binding</keyword>
<feature type="domain" description="DNA-directed DNA polymerase family B exonuclease" evidence="23">
    <location>
        <begin position="1057"/>
        <end position="1252"/>
    </location>
</feature>
<feature type="compositionally biased region" description="Polar residues" evidence="21">
    <location>
        <begin position="783"/>
        <end position="799"/>
    </location>
</feature>
<evidence type="ECO:0000256" key="1">
    <source>
        <dbReference type="ARBA" id="ARBA00001966"/>
    </source>
</evidence>
<dbReference type="Pfam" id="PF00136">
    <property type="entry name" value="DNA_pol_B"/>
    <property type="match status" value="1"/>
</dbReference>
<feature type="compositionally biased region" description="Low complexity" evidence="21">
    <location>
        <begin position="444"/>
        <end position="457"/>
    </location>
</feature>
<dbReference type="CDD" id="cd05778">
    <property type="entry name" value="DNA_polB_zeta_exo"/>
    <property type="match status" value="1"/>
</dbReference>
<evidence type="ECO:0000256" key="6">
    <source>
        <dbReference type="ARBA" id="ARBA00022695"/>
    </source>
</evidence>
<dbReference type="GO" id="GO:0000724">
    <property type="term" value="P:double-strand break repair via homologous recombination"/>
    <property type="evidence" value="ECO:0007669"/>
    <property type="project" value="TreeGrafter"/>
</dbReference>
<comment type="subunit">
    <text evidence="19">Forms DNA polymerase zeta with REV7.</text>
</comment>
<feature type="compositionally biased region" description="Polar residues" evidence="21">
    <location>
        <begin position="699"/>
        <end position="708"/>
    </location>
</feature>
<reference evidence="26" key="1">
    <citation type="journal article" date="2022" name="G3 (Bethesda)">
        <title>High quality genome of the basidiomycete yeast Dioszegia hungarica PDD-24b-2 isolated from cloud water.</title>
        <authorList>
            <person name="Jarrige D."/>
            <person name="Haridas S."/>
            <person name="Bleykasten-Grosshans C."/>
            <person name="Joly M."/>
            <person name="Nadalig T."/>
            <person name="Sancelme M."/>
            <person name="Vuilleumier S."/>
            <person name="Grigoriev I.V."/>
            <person name="Amato P."/>
            <person name="Bringel F."/>
        </authorList>
    </citation>
    <scope>NUCLEOTIDE SEQUENCE</scope>
    <source>
        <strain evidence="26">PDD-24b-2</strain>
    </source>
</reference>
<dbReference type="InterPro" id="IPR023211">
    <property type="entry name" value="DNA_pol_palm_dom_sf"/>
</dbReference>
<dbReference type="GeneID" id="77725935"/>
<gene>
    <name evidence="26" type="ORF">MKK02DRAFT_23450</name>
</gene>
<comment type="caution">
    <text evidence="26">The sequence shown here is derived from an EMBL/GenBank/DDBJ whole genome shotgun (WGS) entry which is preliminary data.</text>
</comment>
<keyword evidence="17 20" id="KW-0539">Nucleus</keyword>
<feature type="compositionally biased region" description="Polar residues" evidence="21">
    <location>
        <begin position="680"/>
        <end position="690"/>
    </location>
</feature>
<dbReference type="GO" id="GO:0042276">
    <property type="term" value="P:error-prone translesion synthesis"/>
    <property type="evidence" value="ECO:0007669"/>
    <property type="project" value="TreeGrafter"/>
</dbReference>
<feature type="compositionally biased region" description="Low complexity" evidence="21">
    <location>
        <begin position="883"/>
        <end position="902"/>
    </location>
</feature>
<dbReference type="EC" id="2.7.7.7" evidence="20"/>
<evidence type="ECO:0000256" key="14">
    <source>
        <dbReference type="ARBA" id="ARBA00023014"/>
    </source>
</evidence>
<dbReference type="Pfam" id="PF24055">
    <property type="entry name" value="POL3_N"/>
    <property type="match status" value="1"/>
</dbReference>
<dbReference type="GO" id="GO:0000166">
    <property type="term" value="F:nucleotide binding"/>
    <property type="evidence" value="ECO:0007669"/>
    <property type="project" value="InterPro"/>
</dbReference>
<dbReference type="GO" id="GO:0003887">
    <property type="term" value="F:DNA-directed DNA polymerase activity"/>
    <property type="evidence" value="ECO:0007669"/>
    <property type="project" value="UniProtKB-KW"/>
</dbReference>
<comment type="similarity">
    <text evidence="3 20">Belongs to the DNA polymerase type-B family.</text>
</comment>
<keyword evidence="27" id="KW-1185">Reference proteome</keyword>
<dbReference type="GO" id="GO:0003677">
    <property type="term" value="F:DNA binding"/>
    <property type="evidence" value="ECO:0007669"/>
    <property type="project" value="UniProtKB-KW"/>
</dbReference>
<protein>
    <recommendedName>
        <fullName evidence="20">DNA polymerase</fullName>
        <ecNumber evidence="20">2.7.7.7</ecNumber>
    </recommendedName>
</protein>
<feature type="compositionally biased region" description="Basic and acidic residues" evidence="21">
    <location>
        <begin position="539"/>
        <end position="559"/>
    </location>
</feature>
<dbReference type="InterPro" id="IPR036397">
    <property type="entry name" value="RNaseH_sf"/>
</dbReference>
<evidence type="ECO:0000256" key="2">
    <source>
        <dbReference type="ARBA" id="ARBA00004123"/>
    </source>
</evidence>
<keyword evidence="8 20" id="KW-0479">Metal-binding</keyword>
<evidence type="ECO:0000256" key="15">
    <source>
        <dbReference type="ARBA" id="ARBA00023125"/>
    </source>
</evidence>
<dbReference type="GO" id="GO:0008270">
    <property type="term" value="F:zinc ion binding"/>
    <property type="evidence" value="ECO:0007669"/>
    <property type="project" value="UniProtKB-KW"/>
</dbReference>
<dbReference type="GO" id="GO:0016035">
    <property type="term" value="C:zeta DNA polymerase complex"/>
    <property type="evidence" value="ECO:0007669"/>
    <property type="project" value="InterPro"/>
</dbReference>
<evidence type="ECO:0000256" key="17">
    <source>
        <dbReference type="ARBA" id="ARBA00023242"/>
    </source>
</evidence>
<dbReference type="RefSeq" id="XP_052947653.1">
    <property type="nucleotide sequence ID" value="XM_053086734.1"/>
</dbReference>
<dbReference type="GO" id="GO:0051539">
    <property type="term" value="F:4 iron, 4 sulfur cluster binding"/>
    <property type="evidence" value="ECO:0007669"/>
    <property type="project" value="UniProtKB-KW"/>
</dbReference>
<keyword evidence="10 20" id="KW-0863">Zinc-finger</keyword>
<dbReference type="Gene3D" id="3.30.420.10">
    <property type="entry name" value="Ribonuclease H-like superfamily/Ribonuclease H"/>
    <property type="match status" value="1"/>
</dbReference>
<dbReference type="InterPro" id="IPR030559">
    <property type="entry name" value="PolZ_Rev3"/>
</dbReference>
<keyword evidence="9" id="KW-0227">DNA damage</keyword>
<evidence type="ECO:0000256" key="5">
    <source>
        <dbReference type="ARBA" id="ARBA00022679"/>
    </source>
</evidence>
<keyword evidence="5 20" id="KW-0808">Transferase</keyword>
<feature type="domain" description="DNA-directed DNA polymerase family B multifunctional" evidence="22">
    <location>
        <begin position="1318"/>
        <end position="1764"/>
    </location>
</feature>
<organism evidence="26 27">
    <name type="scientific">Dioszegia hungarica</name>
    <dbReference type="NCBI Taxonomy" id="4972"/>
    <lineage>
        <taxon>Eukaryota</taxon>
        <taxon>Fungi</taxon>
        <taxon>Dikarya</taxon>
        <taxon>Basidiomycota</taxon>
        <taxon>Agaricomycotina</taxon>
        <taxon>Tremellomycetes</taxon>
        <taxon>Tremellales</taxon>
        <taxon>Bulleribasidiaceae</taxon>
        <taxon>Dioszegia</taxon>
    </lineage>
</organism>
<evidence type="ECO:0000256" key="18">
    <source>
        <dbReference type="ARBA" id="ARBA00049244"/>
    </source>
</evidence>
<keyword evidence="12 20" id="KW-0239">DNA-directed DNA polymerase</keyword>
<evidence type="ECO:0000256" key="7">
    <source>
        <dbReference type="ARBA" id="ARBA00022705"/>
    </source>
</evidence>
<evidence type="ECO:0000256" key="9">
    <source>
        <dbReference type="ARBA" id="ARBA00022763"/>
    </source>
</evidence>
<comment type="cofactor">
    <cofactor evidence="1 20">
        <name>[4Fe-4S] cluster</name>
        <dbReference type="ChEBI" id="CHEBI:49883"/>
    </cofactor>
</comment>
<evidence type="ECO:0000256" key="19">
    <source>
        <dbReference type="ARBA" id="ARBA00066055"/>
    </source>
</evidence>
<dbReference type="Pfam" id="PF03104">
    <property type="entry name" value="DNA_pol_B_exo1"/>
    <property type="match status" value="1"/>
</dbReference>
<proteinExistence type="inferred from homology"/>
<evidence type="ECO:0000256" key="13">
    <source>
        <dbReference type="ARBA" id="ARBA00023004"/>
    </source>
</evidence>
<dbReference type="PRINTS" id="PR00106">
    <property type="entry name" value="DNAPOLB"/>
</dbReference>
<dbReference type="InterPro" id="IPR017964">
    <property type="entry name" value="DNA-dir_DNA_pol_B_CS"/>
</dbReference>
<dbReference type="InterPro" id="IPR006134">
    <property type="entry name" value="DNA-dir_DNA_pol_B_multi_dom"/>
</dbReference>
<feature type="region of interest" description="Disordered" evidence="21">
    <location>
        <begin position="523"/>
        <end position="911"/>
    </location>
</feature>
<evidence type="ECO:0000259" key="22">
    <source>
        <dbReference type="Pfam" id="PF00136"/>
    </source>
</evidence>
<feature type="region of interest" description="Disordered" evidence="21">
    <location>
        <begin position="427"/>
        <end position="474"/>
    </location>
</feature>
<dbReference type="SUPFAM" id="SSF53098">
    <property type="entry name" value="Ribonuclease H-like"/>
    <property type="match status" value="1"/>
</dbReference>
<dbReference type="InterPro" id="IPR042087">
    <property type="entry name" value="DNA_pol_B_thumb"/>
</dbReference>
<feature type="compositionally biased region" description="Basic and acidic residues" evidence="21">
    <location>
        <begin position="623"/>
        <end position="635"/>
    </location>
</feature>
<feature type="compositionally biased region" description="Polar residues" evidence="21">
    <location>
        <begin position="646"/>
        <end position="655"/>
    </location>
</feature>
<evidence type="ECO:0000256" key="20">
    <source>
        <dbReference type="RuleBase" id="RU000442"/>
    </source>
</evidence>
<dbReference type="PROSITE" id="PS00116">
    <property type="entry name" value="DNA_POLYMERASE_B"/>
    <property type="match status" value="1"/>
</dbReference>
<evidence type="ECO:0000313" key="26">
    <source>
        <dbReference type="EMBL" id="KAI9637876.1"/>
    </source>
</evidence>
<dbReference type="InterPro" id="IPR006172">
    <property type="entry name" value="DNA-dir_DNA_pol_B"/>
</dbReference>
<dbReference type="FunFam" id="3.30.420.10:FF:000024">
    <property type="entry name" value="DNA polymerase zeta catalytic subunit"/>
    <property type="match status" value="1"/>
</dbReference>
<evidence type="ECO:0000256" key="21">
    <source>
        <dbReference type="SAM" id="MobiDB-lite"/>
    </source>
</evidence>
<dbReference type="Gene3D" id="1.10.132.60">
    <property type="entry name" value="DNA polymerase family B, C-terminal domain"/>
    <property type="match status" value="1"/>
</dbReference>
<sequence length="1919" mass="214291">MSAEHDPEVDPPEVPILRLRITHITSTMSTPLPTLANYYVPPQFATAVPMGVLPHHAPVIRIFGTTPALQKICANIHLCYPYFYVPYPMDSTDPLRPERVVRLCQRFAVSLNHAICLAMRQNPTSASNKYGGGTDPKHLHVVSVMLVKGTPFYGYHVGYNYFLKVSLVNPQRMYVALEQLRKPAVLGREWQPHEAHMNHVLQFMCDFDLYGCGWLDLSGGTFRAPLPEGDPYDSPGKGPTTIFNSLTVPSDMVYPPVLSPPKDSHTPLEIDILPNQIINRRGLKPRALHQDFVELLQQPLDPKEKLVPAVAELWEDERRRRSMRGQSLAEEAMMPGLGMGGRSMEELGYKVPGKEVHENQGGHWKISEELWGMLEERMGIERRRKGRLTFERFSGEIRAGKEGEKLKYDRWVMTTFKAVSAHWPKLDKVAKSTQRSKRSRKGRPSSAIAPSSPIGHSSPPPGQLASSPLRPAPMPAAVDDVEAFSSDEDDDDLLEGEGNPFHLFAMTQAPMLEMKVEVDSKYIAGDTGAAPDEEEEEEAALRRHTEDVQQRADAGRDFRATQAAPKGEESDHEYGDEELDALFRKTVTGGFESRPSTPRRRDGDATSHTPTTRGTGSSGGSVDARRYQREKRMRELAGWGDLSTIMDRSSVSLTPPANPYDDRPGTPQRPRTPTGPATPVSDNATPTSMVRNLFAKKTNGPSPLNTPSKHAAWPPVNTVILPPSKRSVGPWSPSPEKDEMDESPSKVTPRAVPRLPEVKVKSEFEEISAQPDSDDVAMLFAPAQQQPSIETSESGKTEPTPQPVQVKVVIPMSSPTQLNEPAEEVPSAERTSGVELPSSNDPTRFAAAVDAADAPSERPKKRVRMAGPIDEPENPFTQHPNLSQRSQLSQLSQRSASSAHSHPTVSSDSTDPAVHFAKDAWQFYLAPPSARDVTATMESSGIPTVIYQEPYYSNPVDVPPRAKMFAGRMFALKGNTVADLQEFDVTGITPKTKRWLKTKRTASVRVPRGWEYAVPPPRLDKVVKWCHDEDVELYKREHLHALANSQLSGPTQKNRFGFKFSQKKKSKDAEREAQNMSVLCIEVFAKSRHQLLPDPEKDEITSIFFCYQNEDENLPNTTSLPGYYAGYAVVDGAQTRGGRSKLDGIPCTVLDSELDLINWLIDLVKGWDPDVLGGWELHNASWGYVTARAQESFGMDLTEELSRVVGGHTGLRKDFYSATHTSTFKVSGRHVLNVWRICRAEINLTQYSFENVAFHLLHQRIPRYSAASLTALWKSKTPEHTNRVLKYFFQRVVMYCEIIDAAEIITKNAEFARVFGVDFASVMFRGSQFKVESFMFRIAKPESFVFVSPSKQQVGLQNAPFAVPLIAEPESKYYTHPILVLDFQSLYPSIMIAYNICYSTCLGRVEKFKGTDKFGFTELKVADGLLELLKDYLTVTPNGMVFVKPAVRKSLLAKMLGEILDTRVMVKQGMKGAKGNKTLLSLLNARQLGLKLMANVTYGYTSATYSGRMPCIEVADSIVQTGRETLEKAQELIHSRPEWDARVVYGDTDSLFVALPGRSKDQAFKIGNDIADAVTAMNPKPVKLKFEKVYLGSVLMAKKRYVGFKYEHPDELEPVFDAKGIETIRRDGFPAQQKIEEVCLKMLFRNQDLSEIKEFCRQEWTKILQGRVSPQEFIVAKEVRLGSYSDKGVPPPGAAVAYRRILKDPRDEPQYAERVPYIVSNADGRRLIDRARMPEEMLANRSLGIDAEYYIRNLLIPPLSRIFNLVGADVENWFDSMPRVKRAGRYEQAAQSSKAAGGKMRIDSHFKSSHCVVCGAESPSGICKLCIDSPSTSSHTILSREHLAQEKLAAFHKICASCSGTPLSDKILCDSIDCPLTYARSQAQRDVEDLVDVRRALDKLDLEGPERREEGPWVGAMDW</sequence>
<dbReference type="Proteomes" id="UP001164286">
    <property type="component" value="Unassembled WGS sequence"/>
</dbReference>
<evidence type="ECO:0000256" key="16">
    <source>
        <dbReference type="ARBA" id="ARBA00023204"/>
    </source>
</evidence>
<dbReference type="InterPro" id="IPR043502">
    <property type="entry name" value="DNA/RNA_pol_sf"/>
</dbReference>
<evidence type="ECO:0000256" key="3">
    <source>
        <dbReference type="ARBA" id="ARBA00005755"/>
    </source>
</evidence>
<dbReference type="Gene3D" id="3.90.1600.10">
    <property type="entry name" value="Palm domain of DNA polymerase"/>
    <property type="match status" value="1"/>
</dbReference>
<dbReference type="FunFam" id="1.10.132.60:FF:000007">
    <property type="entry name" value="DNA polymerase"/>
    <property type="match status" value="1"/>
</dbReference>
<dbReference type="EMBL" id="JAKWFO010000003">
    <property type="protein sequence ID" value="KAI9637876.1"/>
    <property type="molecule type" value="Genomic_DNA"/>
</dbReference>
<dbReference type="PANTHER" id="PTHR45812:SF1">
    <property type="entry name" value="DNA POLYMERASE ZETA CATALYTIC SUBUNIT"/>
    <property type="match status" value="1"/>
</dbReference>